<dbReference type="AlphaFoldDB" id="X1ST06"/>
<feature type="non-terminal residue" evidence="1">
    <location>
        <position position="1"/>
    </location>
</feature>
<name>X1ST06_9ZZZZ</name>
<accession>X1ST06</accession>
<organism evidence="1">
    <name type="scientific">marine sediment metagenome</name>
    <dbReference type="NCBI Taxonomy" id="412755"/>
    <lineage>
        <taxon>unclassified sequences</taxon>
        <taxon>metagenomes</taxon>
        <taxon>ecological metagenomes</taxon>
    </lineage>
</organism>
<proteinExistence type="predicted"/>
<reference evidence="1" key="1">
    <citation type="journal article" date="2014" name="Front. Microbiol.">
        <title>High frequency of phylogenetically diverse reductive dehalogenase-homologous genes in deep subseafloor sedimentary metagenomes.</title>
        <authorList>
            <person name="Kawai M."/>
            <person name="Futagami T."/>
            <person name="Toyoda A."/>
            <person name="Takaki Y."/>
            <person name="Nishi S."/>
            <person name="Hori S."/>
            <person name="Arai W."/>
            <person name="Tsubouchi T."/>
            <person name="Morono Y."/>
            <person name="Uchiyama I."/>
            <person name="Ito T."/>
            <person name="Fujiyama A."/>
            <person name="Inagaki F."/>
            <person name="Takami H."/>
        </authorList>
    </citation>
    <scope>NUCLEOTIDE SEQUENCE</scope>
    <source>
        <strain evidence="1">Expedition CK06-06</strain>
    </source>
</reference>
<sequence>AEFALDEIVTLLDQGWILDPNIYKGAPMRLEEAIIYHLIKFTPEELAAKAKEKQLEPQIVDVKKVPHEEVKDLVKQGFKVETLYAKDVVLVKMGVPQRDE</sequence>
<comment type="caution">
    <text evidence="1">The sequence shown here is derived from an EMBL/GenBank/DDBJ whole genome shotgun (WGS) entry which is preliminary data.</text>
</comment>
<gene>
    <name evidence="1" type="ORF">S12H4_27261</name>
</gene>
<protein>
    <submittedName>
        <fullName evidence="1">Uncharacterized protein</fullName>
    </submittedName>
</protein>
<evidence type="ECO:0000313" key="1">
    <source>
        <dbReference type="EMBL" id="GAI96063.1"/>
    </source>
</evidence>
<dbReference type="EMBL" id="BARW01015549">
    <property type="protein sequence ID" value="GAI96063.1"/>
    <property type="molecule type" value="Genomic_DNA"/>
</dbReference>